<dbReference type="Gene3D" id="3.40.50.300">
    <property type="entry name" value="P-loop containing nucleotide triphosphate hydrolases"/>
    <property type="match status" value="1"/>
</dbReference>
<dbReference type="OrthoDB" id="9773982at2"/>
<dbReference type="Pfam" id="PF03796">
    <property type="entry name" value="DnaB_C"/>
    <property type="match status" value="1"/>
</dbReference>
<dbReference type="InterPro" id="IPR007694">
    <property type="entry name" value="DNA_helicase_DnaB-like_C"/>
</dbReference>
<dbReference type="RefSeq" id="WP_056956323.1">
    <property type="nucleotide sequence ID" value="NZ_AZFJ01000032.1"/>
</dbReference>
<sequence>MATNQLAPSPQEAHDQQADLEATILHSLVFTPELIRSIDLNPEWFVSIQHQLLATYLINAHGEQSYMHIRDGIEDDSPGTITQATWNAILENEPLPNMFSYQVHSLDHAYRKRKVLRSAQAYSKTPSNSNLEAVATATQALQSFEQETTVTLTMADLEAQLLDKMASNTAAPGIKAFPYLDIALNGGLMPGMLLTIGARPAVGKSAWALNLAAQVISKQPEARLDYFSLEMTATELYKRLVTMTVATNSIISGRVHSNINGGSLNAPGNSLNADQQKMVHKATSYISAMDMQFHTGDLSLNKIVQVIRQRKAEASHEYVAIIDYLGLVNVYPRHKDHRLDIEEITRQLKLLAIELEIPIVLLTQLNRGIESRQDKKPILSDLRESGAIEQDSNVVAFLYNDTASDTKADLRNVVLSISKNREGKLADLGYTFDTRHMYFAEVR</sequence>
<dbReference type="PATRIC" id="fig|1423783.4.peg.29"/>
<dbReference type="EMBL" id="AZFJ01000032">
    <property type="protein sequence ID" value="KRL87055.1"/>
    <property type="molecule type" value="Genomic_DNA"/>
</dbReference>
<evidence type="ECO:0000313" key="3">
    <source>
        <dbReference type="Proteomes" id="UP000051922"/>
    </source>
</evidence>
<keyword evidence="2" id="KW-0378">Hydrolase</keyword>
<proteinExistence type="predicted"/>
<dbReference type="GO" id="GO:0003678">
    <property type="term" value="F:DNA helicase activity"/>
    <property type="evidence" value="ECO:0007669"/>
    <property type="project" value="InterPro"/>
</dbReference>
<dbReference type="AlphaFoldDB" id="A0A0R1U0W3"/>
<dbReference type="STRING" id="1423783.FC50_GL000026"/>
<dbReference type="SUPFAM" id="SSF52540">
    <property type="entry name" value="P-loop containing nucleoside triphosphate hydrolases"/>
    <property type="match status" value="1"/>
</dbReference>
<organism evidence="2 3">
    <name type="scientific">Lacticaseibacillus pantheris DSM 15945 = JCM 12539 = NBRC 106106</name>
    <dbReference type="NCBI Taxonomy" id="1423783"/>
    <lineage>
        <taxon>Bacteria</taxon>
        <taxon>Bacillati</taxon>
        <taxon>Bacillota</taxon>
        <taxon>Bacilli</taxon>
        <taxon>Lactobacillales</taxon>
        <taxon>Lactobacillaceae</taxon>
        <taxon>Lacticaseibacillus</taxon>
    </lineage>
</organism>
<evidence type="ECO:0000259" key="1">
    <source>
        <dbReference type="PROSITE" id="PS51199"/>
    </source>
</evidence>
<protein>
    <submittedName>
        <fullName evidence="2">Replicative DNA helicase</fullName>
    </submittedName>
</protein>
<dbReference type="PROSITE" id="PS51199">
    <property type="entry name" value="SF4_HELICASE"/>
    <property type="match status" value="1"/>
</dbReference>
<dbReference type="InterPro" id="IPR027417">
    <property type="entry name" value="P-loop_NTPase"/>
</dbReference>
<dbReference type="GO" id="GO:0005524">
    <property type="term" value="F:ATP binding"/>
    <property type="evidence" value="ECO:0007669"/>
    <property type="project" value="InterPro"/>
</dbReference>
<dbReference type="PANTHER" id="PTHR30153">
    <property type="entry name" value="REPLICATIVE DNA HELICASE DNAB"/>
    <property type="match status" value="1"/>
</dbReference>
<gene>
    <name evidence="2" type="ORF">FC50_GL000026</name>
</gene>
<name>A0A0R1U0W3_9LACO</name>
<keyword evidence="2" id="KW-0547">Nucleotide-binding</keyword>
<dbReference type="GO" id="GO:0005829">
    <property type="term" value="C:cytosol"/>
    <property type="evidence" value="ECO:0007669"/>
    <property type="project" value="TreeGrafter"/>
</dbReference>
<evidence type="ECO:0000313" key="2">
    <source>
        <dbReference type="EMBL" id="KRL87055.1"/>
    </source>
</evidence>
<comment type="caution">
    <text evidence="2">The sequence shown here is derived from an EMBL/GenBank/DDBJ whole genome shotgun (WGS) entry which is preliminary data.</text>
</comment>
<dbReference type="GO" id="GO:0006260">
    <property type="term" value="P:DNA replication"/>
    <property type="evidence" value="ECO:0007669"/>
    <property type="project" value="InterPro"/>
</dbReference>
<keyword evidence="2" id="KW-0347">Helicase</keyword>
<dbReference type="PANTHER" id="PTHR30153:SF2">
    <property type="entry name" value="REPLICATIVE DNA HELICASE"/>
    <property type="match status" value="1"/>
</dbReference>
<feature type="domain" description="SF4 helicase" evidence="1">
    <location>
        <begin position="167"/>
        <end position="443"/>
    </location>
</feature>
<keyword evidence="3" id="KW-1185">Reference proteome</keyword>
<accession>A0A0R1U0W3</accession>
<reference evidence="2 3" key="1">
    <citation type="journal article" date="2015" name="Genome Announc.">
        <title>Expanding the biotechnology potential of lactobacilli through comparative genomics of 213 strains and associated genera.</title>
        <authorList>
            <person name="Sun Z."/>
            <person name="Harris H.M."/>
            <person name="McCann A."/>
            <person name="Guo C."/>
            <person name="Argimon S."/>
            <person name="Zhang W."/>
            <person name="Yang X."/>
            <person name="Jeffery I.B."/>
            <person name="Cooney J.C."/>
            <person name="Kagawa T.F."/>
            <person name="Liu W."/>
            <person name="Song Y."/>
            <person name="Salvetti E."/>
            <person name="Wrobel A."/>
            <person name="Rasinkangas P."/>
            <person name="Parkhill J."/>
            <person name="Rea M.C."/>
            <person name="O'Sullivan O."/>
            <person name="Ritari J."/>
            <person name="Douillard F.P."/>
            <person name="Paul Ross R."/>
            <person name="Yang R."/>
            <person name="Briner A.E."/>
            <person name="Felis G.E."/>
            <person name="de Vos W.M."/>
            <person name="Barrangou R."/>
            <person name="Klaenhammer T.R."/>
            <person name="Caufield P.W."/>
            <person name="Cui Y."/>
            <person name="Zhang H."/>
            <person name="O'Toole P.W."/>
        </authorList>
    </citation>
    <scope>NUCLEOTIDE SEQUENCE [LARGE SCALE GENOMIC DNA]</scope>
    <source>
        <strain evidence="2 3">DSM 15945</strain>
    </source>
</reference>
<keyword evidence="2" id="KW-0067">ATP-binding</keyword>
<dbReference type="Proteomes" id="UP000051922">
    <property type="component" value="Unassembled WGS sequence"/>
</dbReference>